<dbReference type="EMBL" id="QOUI01000013">
    <property type="protein sequence ID" value="RCK68156.1"/>
    <property type="molecule type" value="Genomic_DNA"/>
</dbReference>
<evidence type="ECO:0000256" key="2">
    <source>
        <dbReference type="SAM" id="Phobius"/>
    </source>
</evidence>
<keyword evidence="2" id="KW-0812">Transmembrane</keyword>
<accession>A0A367YQJ6</accession>
<name>A0A367YQJ6_9ACTN</name>
<evidence type="ECO:0000256" key="1">
    <source>
        <dbReference type="SAM" id="MobiDB-lite"/>
    </source>
</evidence>
<dbReference type="Proteomes" id="UP000252770">
    <property type="component" value="Unassembled WGS sequence"/>
</dbReference>
<evidence type="ECO:0000313" key="3">
    <source>
        <dbReference type="EMBL" id="RCK68156.1"/>
    </source>
</evidence>
<keyword evidence="4" id="KW-1185">Reference proteome</keyword>
<comment type="caution">
    <text evidence="3">The sequence shown here is derived from an EMBL/GenBank/DDBJ whole genome shotgun (WGS) entry which is preliminary data.</text>
</comment>
<dbReference type="RefSeq" id="WP_114127969.1">
    <property type="nucleotide sequence ID" value="NZ_QOUI01000013.1"/>
</dbReference>
<keyword evidence="2" id="KW-1133">Transmembrane helix</keyword>
<reference evidence="3 4" key="1">
    <citation type="submission" date="2018-07" db="EMBL/GenBank/DDBJ databases">
        <title>Desertimonas flava gen. nov. sp. nov.</title>
        <authorList>
            <person name="Liu S."/>
        </authorList>
    </citation>
    <scope>NUCLEOTIDE SEQUENCE [LARGE SCALE GENOMIC DNA]</scope>
    <source>
        <strain evidence="3 4">16Sb5-5</strain>
    </source>
</reference>
<evidence type="ECO:0000313" key="4">
    <source>
        <dbReference type="Proteomes" id="UP000252770"/>
    </source>
</evidence>
<proteinExistence type="predicted"/>
<protein>
    <submittedName>
        <fullName evidence="3">Uncharacterized protein</fullName>
    </submittedName>
</protein>
<organism evidence="3 4">
    <name type="scientific">Desertihabitans brevis</name>
    <dbReference type="NCBI Taxonomy" id="2268447"/>
    <lineage>
        <taxon>Bacteria</taxon>
        <taxon>Bacillati</taxon>
        <taxon>Actinomycetota</taxon>
        <taxon>Actinomycetes</taxon>
        <taxon>Propionibacteriales</taxon>
        <taxon>Propionibacteriaceae</taxon>
        <taxon>Desertihabitans</taxon>
    </lineage>
</organism>
<feature type="region of interest" description="Disordered" evidence="1">
    <location>
        <begin position="70"/>
        <end position="89"/>
    </location>
</feature>
<dbReference type="AlphaFoldDB" id="A0A367YQJ6"/>
<feature type="transmembrane region" description="Helical" evidence="2">
    <location>
        <begin position="6"/>
        <end position="27"/>
    </location>
</feature>
<gene>
    <name evidence="3" type="ORF">DT076_17360</name>
</gene>
<keyword evidence="2" id="KW-0472">Membrane</keyword>
<sequence length="89" mass="9230">MVGAVIAMLVVLGVAVGVTLVVAVGIAGKASDRAPGVTTRLQRAARHLNGEADVPPRLEKLVREVVERVESDRVPSATTAAPQAEHATR</sequence>